<dbReference type="AlphaFoldDB" id="E4YD96"/>
<organism evidence="1">
    <name type="scientific">Oikopleura dioica</name>
    <name type="common">Tunicate</name>
    <dbReference type="NCBI Taxonomy" id="34765"/>
    <lineage>
        <taxon>Eukaryota</taxon>
        <taxon>Metazoa</taxon>
        <taxon>Chordata</taxon>
        <taxon>Tunicata</taxon>
        <taxon>Appendicularia</taxon>
        <taxon>Copelata</taxon>
        <taxon>Oikopleuridae</taxon>
        <taxon>Oikopleura</taxon>
    </lineage>
</organism>
<protein>
    <submittedName>
        <fullName evidence="1">Uncharacterized protein</fullName>
    </submittedName>
</protein>
<sequence>MNHPACEELTEAQKRIHTDELKELHGADFTKLSAGEQFAALENRRRAHIRLSKTDPEYTIKQARDYIPAERQFLIRKDEFDQLKEEREQFVATGGTGFDENWWKTAMGWNRESLYSGLQNAGKFFTPDILGQITGVKKTATFDISETYGNENTTINRRECDWFMHQFHTCLRRYNKTDKNGFPIFSSQNGKFPRSLLRNPAQSLLAISAPRHAKYLQHFWLQYKRSTIKEELLQ</sequence>
<accession>E4YD96</accession>
<evidence type="ECO:0000313" key="1">
    <source>
        <dbReference type="EMBL" id="CBY33507.1"/>
    </source>
</evidence>
<reference evidence="1" key="1">
    <citation type="journal article" date="2010" name="Science">
        <title>Plasticity of animal genome architecture unmasked by rapid evolution of a pelagic tunicate.</title>
        <authorList>
            <person name="Denoeud F."/>
            <person name="Henriet S."/>
            <person name="Mungpakdee S."/>
            <person name="Aury J.M."/>
            <person name="Da Silva C."/>
            <person name="Brinkmann H."/>
            <person name="Mikhaleva J."/>
            <person name="Olsen L.C."/>
            <person name="Jubin C."/>
            <person name="Canestro C."/>
            <person name="Bouquet J.M."/>
            <person name="Danks G."/>
            <person name="Poulain J."/>
            <person name="Campsteijn C."/>
            <person name="Adamski M."/>
            <person name="Cross I."/>
            <person name="Yadetie F."/>
            <person name="Muffato M."/>
            <person name="Louis A."/>
            <person name="Butcher S."/>
            <person name="Tsagkogeorga G."/>
            <person name="Konrad A."/>
            <person name="Singh S."/>
            <person name="Jensen M.F."/>
            <person name="Cong E.H."/>
            <person name="Eikeseth-Otteraa H."/>
            <person name="Noel B."/>
            <person name="Anthouard V."/>
            <person name="Porcel B.M."/>
            <person name="Kachouri-Lafond R."/>
            <person name="Nishino A."/>
            <person name="Ugolini M."/>
            <person name="Chourrout P."/>
            <person name="Nishida H."/>
            <person name="Aasland R."/>
            <person name="Huzurbazar S."/>
            <person name="Westhof E."/>
            <person name="Delsuc F."/>
            <person name="Lehrach H."/>
            <person name="Reinhardt R."/>
            <person name="Weissenbach J."/>
            <person name="Roy S.W."/>
            <person name="Artiguenave F."/>
            <person name="Postlethwait J.H."/>
            <person name="Manak J.R."/>
            <person name="Thompson E.M."/>
            <person name="Jaillon O."/>
            <person name="Du Pasquier L."/>
            <person name="Boudinot P."/>
            <person name="Liberles D.A."/>
            <person name="Volff J.N."/>
            <person name="Philippe H."/>
            <person name="Lenhard B."/>
            <person name="Roest Crollius H."/>
            <person name="Wincker P."/>
            <person name="Chourrout D."/>
        </authorList>
    </citation>
    <scope>NUCLEOTIDE SEQUENCE [LARGE SCALE GENOMIC DNA]</scope>
</reference>
<dbReference type="EMBL" id="FN654423">
    <property type="protein sequence ID" value="CBY33507.1"/>
    <property type="molecule type" value="Genomic_DNA"/>
</dbReference>
<name>E4YD96_OIKDI</name>
<proteinExistence type="predicted"/>
<gene>
    <name evidence="1" type="ORF">GSOID_T00021427001</name>
</gene>
<dbReference type="Proteomes" id="UP000011014">
    <property type="component" value="Unassembled WGS sequence"/>
</dbReference>